<evidence type="ECO:0000313" key="13">
    <source>
        <dbReference type="Proteomes" id="UP001497472"/>
    </source>
</evidence>
<dbReference type="AlphaFoldDB" id="A0AAV1IZE7"/>
<gene>
    <name evidence="12" type="ORF">LNINA_LOCUS2040</name>
</gene>
<keyword evidence="7" id="KW-0812">Transmembrane</keyword>
<keyword evidence="5 11" id="KW-0328">Glycosyltransferase</keyword>
<dbReference type="EC" id="2.4.1.-" evidence="11"/>
<dbReference type="EMBL" id="CAVLEF010000003">
    <property type="protein sequence ID" value="CAK1542116.1"/>
    <property type="molecule type" value="Genomic_DNA"/>
</dbReference>
<evidence type="ECO:0000256" key="10">
    <source>
        <dbReference type="ARBA" id="ARBA00023136"/>
    </source>
</evidence>
<dbReference type="GO" id="GO:0000009">
    <property type="term" value="F:alpha-1,6-mannosyltransferase activity"/>
    <property type="evidence" value="ECO:0007669"/>
    <property type="project" value="InterPro"/>
</dbReference>
<dbReference type="GO" id="GO:0005789">
    <property type="term" value="C:endoplasmic reticulum membrane"/>
    <property type="evidence" value="ECO:0007669"/>
    <property type="project" value="UniProtKB-SubCell"/>
</dbReference>
<dbReference type="GO" id="GO:0004376">
    <property type="term" value="F:GPI mannosyltransferase activity"/>
    <property type="evidence" value="ECO:0007669"/>
    <property type="project" value="InterPro"/>
</dbReference>
<evidence type="ECO:0000256" key="1">
    <source>
        <dbReference type="ARBA" id="ARBA00004477"/>
    </source>
</evidence>
<evidence type="ECO:0000256" key="6">
    <source>
        <dbReference type="ARBA" id="ARBA00022679"/>
    </source>
</evidence>
<protein>
    <recommendedName>
        <fullName evidence="11">GPI mannosyltransferase 2</fullName>
        <ecNumber evidence="11">2.4.1.-</ecNumber>
    </recommendedName>
</protein>
<comment type="caution">
    <text evidence="12">The sequence shown here is derived from an EMBL/GenBank/DDBJ whole genome shotgun (WGS) entry which is preliminary data.</text>
</comment>
<dbReference type="Proteomes" id="UP001497472">
    <property type="component" value="Unassembled WGS sequence"/>
</dbReference>
<evidence type="ECO:0000313" key="12">
    <source>
        <dbReference type="EMBL" id="CAK1542116.1"/>
    </source>
</evidence>
<keyword evidence="9" id="KW-1133">Transmembrane helix</keyword>
<evidence type="ECO:0000256" key="9">
    <source>
        <dbReference type="ARBA" id="ARBA00022989"/>
    </source>
</evidence>
<comment type="similarity">
    <text evidence="3 11">Belongs to the PIGV family.</text>
</comment>
<dbReference type="GO" id="GO:0006506">
    <property type="term" value="P:GPI anchor biosynthetic process"/>
    <property type="evidence" value="ECO:0007669"/>
    <property type="project" value="UniProtKB-KW"/>
</dbReference>
<dbReference type="PANTHER" id="PTHR12468">
    <property type="entry name" value="GPI MANNOSYLTRANSFERASE 2"/>
    <property type="match status" value="1"/>
</dbReference>
<keyword evidence="13" id="KW-1185">Reference proteome</keyword>
<evidence type="ECO:0000256" key="3">
    <source>
        <dbReference type="ARBA" id="ARBA00008698"/>
    </source>
</evidence>
<keyword evidence="10" id="KW-0472">Membrane</keyword>
<dbReference type="GO" id="GO:0031501">
    <property type="term" value="C:mannosyltransferase complex"/>
    <property type="evidence" value="ECO:0007669"/>
    <property type="project" value="TreeGrafter"/>
</dbReference>
<evidence type="ECO:0000256" key="7">
    <source>
        <dbReference type="ARBA" id="ARBA00022692"/>
    </source>
</evidence>
<evidence type="ECO:0000256" key="2">
    <source>
        <dbReference type="ARBA" id="ARBA00004687"/>
    </source>
</evidence>
<accession>A0AAV1IZE7</accession>
<keyword evidence="6 11" id="KW-0808">Transferase</keyword>
<organism evidence="12 13">
    <name type="scientific">Leptosia nina</name>
    <dbReference type="NCBI Taxonomy" id="320188"/>
    <lineage>
        <taxon>Eukaryota</taxon>
        <taxon>Metazoa</taxon>
        <taxon>Ecdysozoa</taxon>
        <taxon>Arthropoda</taxon>
        <taxon>Hexapoda</taxon>
        <taxon>Insecta</taxon>
        <taxon>Pterygota</taxon>
        <taxon>Neoptera</taxon>
        <taxon>Endopterygota</taxon>
        <taxon>Lepidoptera</taxon>
        <taxon>Glossata</taxon>
        <taxon>Ditrysia</taxon>
        <taxon>Papilionoidea</taxon>
        <taxon>Pieridae</taxon>
        <taxon>Pierinae</taxon>
        <taxon>Leptosia</taxon>
    </lineage>
</organism>
<keyword evidence="4 11" id="KW-0337">GPI-anchor biosynthesis</keyword>
<proteinExistence type="inferred from homology"/>
<keyword evidence="8 11" id="KW-0256">Endoplasmic reticulum</keyword>
<name>A0AAV1IZE7_9NEOP</name>
<dbReference type="PANTHER" id="PTHR12468:SF2">
    <property type="entry name" value="GPI MANNOSYLTRANSFERASE 2"/>
    <property type="match status" value="1"/>
</dbReference>
<comment type="subcellular location">
    <subcellularLocation>
        <location evidence="1 11">Endoplasmic reticulum membrane</location>
        <topology evidence="1 11">Multi-pass membrane protein</topology>
    </subcellularLocation>
</comment>
<comment type="pathway">
    <text evidence="2 11">Glycolipid biosynthesis; glycosylphosphatidylinositol-anchor biosynthesis.</text>
</comment>
<evidence type="ECO:0000256" key="4">
    <source>
        <dbReference type="ARBA" id="ARBA00022502"/>
    </source>
</evidence>
<dbReference type="InterPro" id="IPR007315">
    <property type="entry name" value="PIG-V/Gpi18"/>
</dbReference>
<comment type="function">
    <text evidence="11">Mannosyltransferase involved in glycosylphosphatidylinositol-anchor biosynthesis.</text>
</comment>
<evidence type="ECO:0000256" key="11">
    <source>
        <dbReference type="RuleBase" id="RU363112"/>
    </source>
</evidence>
<evidence type="ECO:0000256" key="5">
    <source>
        <dbReference type="ARBA" id="ARBA00022676"/>
    </source>
</evidence>
<reference evidence="12 13" key="1">
    <citation type="submission" date="2023-11" db="EMBL/GenBank/DDBJ databases">
        <authorList>
            <person name="Okamura Y."/>
        </authorList>
    </citation>
    <scope>NUCLEOTIDE SEQUENCE [LARGE SCALE GENOMIC DNA]</scope>
</reference>
<evidence type="ECO:0000256" key="8">
    <source>
        <dbReference type="ARBA" id="ARBA00022824"/>
    </source>
</evidence>
<sequence length="136" mass="15412">MLDKHLYKNITLDTDMYSPRQKILWFAFNSRLVILLIQAISNLLIPDHEANVFTSPKDPTLRRNKADSVVDGLLGGLKRWDAPYSESLFAFMSFYTMLKCTEPETLRFANIDMLGALPAGFSMITRSNGKCCESVV</sequence>